<organism evidence="2 3">
    <name type="scientific">Gymnopilus junonius</name>
    <name type="common">Spectacular rustgill mushroom</name>
    <name type="synonym">Gymnopilus spectabilis subsp. junonius</name>
    <dbReference type="NCBI Taxonomy" id="109634"/>
    <lineage>
        <taxon>Eukaryota</taxon>
        <taxon>Fungi</taxon>
        <taxon>Dikarya</taxon>
        <taxon>Basidiomycota</taxon>
        <taxon>Agaricomycotina</taxon>
        <taxon>Agaricomycetes</taxon>
        <taxon>Agaricomycetidae</taxon>
        <taxon>Agaricales</taxon>
        <taxon>Agaricineae</taxon>
        <taxon>Hymenogastraceae</taxon>
        <taxon>Gymnopilus</taxon>
    </lineage>
</organism>
<feature type="region of interest" description="Disordered" evidence="1">
    <location>
        <begin position="83"/>
        <end position="106"/>
    </location>
</feature>
<feature type="compositionally biased region" description="Basic residues" evidence="1">
    <location>
        <begin position="93"/>
        <end position="106"/>
    </location>
</feature>
<dbReference type="Proteomes" id="UP000724874">
    <property type="component" value="Unassembled WGS sequence"/>
</dbReference>
<gene>
    <name evidence="2" type="ORF">CPB84DRAFT_1851602</name>
</gene>
<evidence type="ECO:0000313" key="2">
    <source>
        <dbReference type="EMBL" id="KAF8881416.1"/>
    </source>
</evidence>
<name>A0A9P5NC70_GYMJU</name>
<accession>A0A9P5NC70</accession>
<evidence type="ECO:0000313" key="3">
    <source>
        <dbReference type="Proteomes" id="UP000724874"/>
    </source>
</evidence>
<reference evidence="2" key="1">
    <citation type="submission" date="2020-11" db="EMBL/GenBank/DDBJ databases">
        <authorList>
            <consortium name="DOE Joint Genome Institute"/>
            <person name="Ahrendt S."/>
            <person name="Riley R."/>
            <person name="Andreopoulos W."/>
            <person name="LaButti K."/>
            <person name="Pangilinan J."/>
            <person name="Ruiz-duenas F.J."/>
            <person name="Barrasa J.M."/>
            <person name="Sanchez-Garcia M."/>
            <person name="Camarero S."/>
            <person name="Miyauchi S."/>
            <person name="Serrano A."/>
            <person name="Linde D."/>
            <person name="Babiker R."/>
            <person name="Drula E."/>
            <person name="Ayuso-Fernandez I."/>
            <person name="Pacheco R."/>
            <person name="Padilla G."/>
            <person name="Ferreira P."/>
            <person name="Barriuso J."/>
            <person name="Kellner H."/>
            <person name="Castanera R."/>
            <person name="Alfaro M."/>
            <person name="Ramirez L."/>
            <person name="Pisabarro A.G."/>
            <person name="Kuo A."/>
            <person name="Tritt A."/>
            <person name="Lipzen A."/>
            <person name="He G."/>
            <person name="Yan M."/>
            <person name="Ng V."/>
            <person name="Cullen D."/>
            <person name="Martin F."/>
            <person name="Rosso M.-N."/>
            <person name="Henrissat B."/>
            <person name="Hibbett D."/>
            <person name="Martinez A.T."/>
            <person name="Grigoriev I.V."/>
        </authorList>
    </citation>
    <scope>NUCLEOTIDE SEQUENCE</scope>
    <source>
        <strain evidence="2">AH 44721</strain>
    </source>
</reference>
<dbReference type="EMBL" id="JADNYJ010000132">
    <property type="protein sequence ID" value="KAF8881416.1"/>
    <property type="molecule type" value="Genomic_DNA"/>
</dbReference>
<protein>
    <submittedName>
        <fullName evidence="2">Uncharacterized protein</fullName>
    </submittedName>
</protein>
<sequence length="106" mass="11904">MNISYLNINVRKLGPRPQLLTPAPQPSPVRPQLLFEPHGPRRIFTACLLASSFKYSPMTTKHVPSASPDLPAALRLLSVTVGCLTPRPPQPKQHLHKRRRQKEKAD</sequence>
<proteinExistence type="predicted"/>
<keyword evidence="3" id="KW-1185">Reference proteome</keyword>
<dbReference type="AlphaFoldDB" id="A0A9P5NC70"/>
<comment type="caution">
    <text evidence="2">The sequence shown here is derived from an EMBL/GenBank/DDBJ whole genome shotgun (WGS) entry which is preliminary data.</text>
</comment>
<evidence type="ECO:0000256" key="1">
    <source>
        <dbReference type="SAM" id="MobiDB-lite"/>
    </source>
</evidence>